<name>A0A7J6WZ07_THATH</name>
<dbReference type="InterPro" id="IPR050354">
    <property type="entry name" value="F-box/kelch-repeat_ARATH"/>
</dbReference>
<evidence type="ECO:0008006" key="3">
    <source>
        <dbReference type="Google" id="ProtNLM"/>
    </source>
</evidence>
<dbReference type="EMBL" id="JABWDY010008283">
    <property type="protein sequence ID" value="KAF5202313.1"/>
    <property type="molecule type" value="Genomic_DNA"/>
</dbReference>
<evidence type="ECO:0000313" key="1">
    <source>
        <dbReference type="EMBL" id="KAF5202313.1"/>
    </source>
</evidence>
<protein>
    <recommendedName>
        <fullName evidence="3">F-box/kelch-repeat protein</fullName>
    </recommendedName>
</protein>
<dbReference type="Proteomes" id="UP000554482">
    <property type="component" value="Unassembled WGS sequence"/>
</dbReference>
<gene>
    <name evidence="1" type="ORF">FRX31_008099</name>
</gene>
<sequence length="372" mass="42491">MEEGKSILKRRCRRAKVLYFTHFKIVRKYVSSKKKNMKKKKKKVPCAFVSLFKEEEEGTNHHQVSIYFCAQSNCYSEPFKWYRINPHEKTRGTGTEPILSPICSMPSPFKDNSIIPECHSVVGVDSKLYVIGGFIPNEPPIWGEDNRVPMAKTYVCDINSDPNNWKECCSMNFPKISPTLKVADGLIYAFGGTDADEVFDPSLNKWTILPSPPDGQDTSDFDKCGFLKDRDEIMMLNSDHKTLFLDNIPTITRYGETNNSVAVGNFVFTFRSGELYACDISQAKPIEEPVYGLWKAIPEWEDDLSDILWQLYYIGKGKFCLMWDTTDGDMLLITCVKFWVGKYNEKGSLNALIDRTDYYFVKGLLVTSGLAM</sequence>
<dbReference type="Gene3D" id="2.120.10.80">
    <property type="entry name" value="Kelch-type beta propeller"/>
    <property type="match status" value="1"/>
</dbReference>
<evidence type="ECO:0000313" key="2">
    <source>
        <dbReference type="Proteomes" id="UP000554482"/>
    </source>
</evidence>
<organism evidence="1 2">
    <name type="scientific">Thalictrum thalictroides</name>
    <name type="common">Rue-anemone</name>
    <name type="synonym">Anemone thalictroides</name>
    <dbReference type="NCBI Taxonomy" id="46969"/>
    <lineage>
        <taxon>Eukaryota</taxon>
        <taxon>Viridiplantae</taxon>
        <taxon>Streptophyta</taxon>
        <taxon>Embryophyta</taxon>
        <taxon>Tracheophyta</taxon>
        <taxon>Spermatophyta</taxon>
        <taxon>Magnoliopsida</taxon>
        <taxon>Ranunculales</taxon>
        <taxon>Ranunculaceae</taxon>
        <taxon>Thalictroideae</taxon>
        <taxon>Thalictrum</taxon>
    </lineage>
</organism>
<comment type="caution">
    <text evidence="1">The sequence shown here is derived from an EMBL/GenBank/DDBJ whole genome shotgun (WGS) entry which is preliminary data.</text>
</comment>
<accession>A0A7J6WZ07</accession>
<reference evidence="1 2" key="1">
    <citation type="submission" date="2020-06" db="EMBL/GenBank/DDBJ databases">
        <title>Transcriptomic and genomic resources for Thalictrum thalictroides and T. hernandezii: Facilitating candidate gene discovery in an emerging model plant lineage.</title>
        <authorList>
            <person name="Arias T."/>
            <person name="Riano-Pachon D.M."/>
            <person name="Di Stilio V.S."/>
        </authorList>
    </citation>
    <scope>NUCLEOTIDE SEQUENCE [LARGE SCALE GENOMIC DNA]</scope>
    <source>
        <strain evidence="2">cv. WT478/WT964</strain>
        <tissue evidence="1">Leaves</tissue>
    </source>
</reference>
<dbReference type="OrthoDB" id="1540751at2759"/>
<keyword evidence="2" id="KW-1185">Reference proteome</keyword>
<proteinExistence type="predicted"/>
<dbReference type="AlphaFoldDB" id="A0A7J6WZ07"/>
<dbReference type="InterPro" id="IPR015915">
    <property type="entry name" value="Kelch-typ_b-propeller"/>
</dbReference>
<dbReference type="SUPFAM" id="SSF117281">
    <property type="entry name" value="Kelch motif"/>
    <property type="match status" value="1"/>
</dbReference>
<dbReference type="PANTHER" id="PTHR24414">
    <property type="entry name" value="F-BOX/KELCH-REPEAT PROTEIN SKIP4"/>
    <property type="match status" value="1"/>
</dbReference>
<dbReference type="PANTHER" id="PTHR24414:SF199">
    <property type="entry name" value="F-BOX_KELCH-REPEAT PROTEIN SKIP6-LIKE"/>
    <property type="match status" value="1"/>
</dbReference>